<dbReference type="CDD" id="cd07011">
    <property type="entry name" value="cupin_PMI_type_I_N"/>
    <property type="match status" value="1"/>
</dbReference>
<comment type="subcellular location">
    <subcellularLocation>
        <location evidence="2">Cytoplasm</location>
    </subcellularLocation>
</comment>
<dbReference type="PANTHER" id="PTHR10309">
    <property type="entry name" value="MANNOSE-6-PHOSPHATE ISOMERASE"/>
    <property type="match status" value="1"/>
</dbReference>
<dbReference type="InterPro" id="IPR014710">
    <property type="entry name" value="RmlC-like_jellyroll"/>
</dbReference>
<comment type="cofactor">
    <cofactor evidence="12 13">
        <name>Zn(2+)</name>
        <dbReference type="ChEBI" id="CHEBI:29105"/>
    </cofactor>
    <text evidence="12 13">Binds 1 zinc ion per subunit.</text>
</comment>
<evidence type="ECO:0000256" key="9">
    <source>
        <dbReference type="ARBA" id="ARBA00022833"/>
    </source>
</evidence>
<evidence type="ECO:0000256" key="15">
    <source>
        <dbReference type="RuleBase" id="RU004248"/>
    </source>
</evidence>
<evidence type="ECO:0000256" key="1">
    <source>
        <dbReference type="ARBA" id="ARBA00000757"/>
    </source>
</evidence>
<dbReference type="InterPro" id="IPR046457">
    <property type="entry name" value="PMI_typeI_cat"/>
</dbReference>
<dbReference type="AlphaFoldDB" id="A0AAV8VH39"/>
<dbReference type="SUPFAM" id="SSF51182">
    <property type="entry name" value="RmlC-like cupins"/>
    <property type="match status" value="1"/>
</dbReference>
<feature type="domain" description="Phosphomannose isomerase type I C-terminal" evidence="16">
    <location>
        <begin position="313"/>
        <end position="355"/>
    </location>
</feature>
<dbReference type="Proteomes" id="UP001159042">
    <property type="component" value="Unassembled WGS sequence"/>
</dbReference>
<dbReference type="GO" id="GO:0005975">
    <property type="term" value="P:carbohydrate metabolic process"/>
    <property type="evidence" value="ECO:0007669"/>
    <property type="project" value="InterPro"/>
</dbReference>
<evidence type="ECO:0000256" key="8">
    <source>
        <dbReference type="ARBA" id="ARBA00022723"/>
    </source>
</evidence>
<evidence type="ECO:0000259" key="16">
    <source>
        <dbReference type="Pfam" id="PF01238"/>
    </source>
</evidence>
<dbReference type="InterPro" id="IPR046458">
    <property type="entry name" value="PMI_typeI_hel"/>
</dbReference>
<evidence type="ECO:0000256" key="5">
    <source>
        <dbReference type="ARBA" id="ARBA00011956"/>
    </source>
</evidence>
<evidence type="ECO:0000256" key="12">
    <source>
        <dbReference type="PIRSR" id="PIRSR001480-2"/>
    </source>
</evidence>
<dbReference type="InterPro" id="IPR018050">
    <property type="entry name" value="Pmannose_isomerase-type1_CS"/>
</dbReference>
<evidence type="ECO:0000256" key="14">
    <source>
        <dbReference type="RuleBase" id="RU004189"/>
    </source>
</evidence>
<dbReference type="InterPro" id="IPR046456">
    <property type="entry name" value="PMI_typeI_C"/>
</dbReference>
<evidence type="ECO:0000256" key="3">
    <source>
        <dbReference type="ARBA" id="ARBA00004666"/>
    </source>
</evidence>
<comment type="pathway">
    <text evidence="3 15">Nucleotide-sugar biosynthesis; GDP-alpha-D-mannose biosynthesis; alpha-D-mannose 1-phosphate from D-fructose 6-phosphate: step 1/2.</text>
</comment>
<feature type="active site" evidence="11">
    <location>
        <position position="273"/>
    </location>
</feature>
<dbReference type="Pfam" id="PF20511">
    <property type="entry name" value="PMI_typeI_cat"/>
    <property type="match status" value="1"/>
</dbReference>
<protein>
    <recommendedName>
        <fullName evidence="6 13">Mannose-6-phosphate isomerase</fullName>
        <ecNumber evidence="5 13">5.3.1.8</ecNumber>
    </recommendedName>
</protein>
<dbReference type="InterPro" id="IPR001250">
    <property type="entry name" value="Man6P_Isoase-1"/>
</dbReference>
<evidence type="ECO:0000259" key="18">
    <source>
        <dbReference type="Pfam" id="PF20512"/>
    </source>
</evidence>
<dbReference type="GO" id="GO:0004476">
    <property type="term" value="F:mannose-6-phosphate isomerase activity"/>
    <property type="evidence" value="ECO:0007669"/>
    <property type="project" value="UniProtKB-EC"/>
</dbReference>
<evidence type="ECO:0000256" key="6">
    <source>
        <dbReference type="ARBA" id="ARBA00018236"/>
    </source>
</evidence>
<evidence type="ECO:0000256" key="7">
    <source>
        <dbReference type="ARBA" id="ARBA00022490"/>
    </source>
</evidence>
<reference evidence="19 20" key="1">
    <citation type="journal article" date="2023" name="Insect Mol. Biol.">
        <title>Genome sequencing provides insights into the evolution of gene families encoding plant cell wall-degrading enzymes in longhorned beetles.</title>
        <authorList>
            <person name="Shin N.R."/>
            <person name="Okamura Y."/>
            <person name="Kirsch R."/>
            <person name="Pauchet Y."/>
        </authorList>
    </citation>
    <scope>NUCLEOTIDE SEQUENCE [LARGE SCALE GENOMIC DNA]</scope>
    <source>
        <strain evidence="19">EAD_L_NR</strain>
    </source>
</reference>
<dbReference type="EMBL" id="JANEYG010000093">
    <property type="protein sequence ID" value="KAJ8913455.1"/>
    <property type="molecule type" value="Genomic_DNA"/>
</dbReference>
<feature type="binding site" evidence="12">
    <location>
        <position position="101"/>
    </location>
    <ligand>
        <name>Zn(2+)</name>
        <dbReference type="ChEBI" id="CHEBI:29105"/>
    </ligand>
</feature>
<dbReference type="Gene3D" id="1.10.441.10">
    <property type="entry name" value="Phosphomannose Isomerase, domain 2"/>
    <property type="match status" value="1"/>
</dbReference>
<dbReference type="GO" id="GO:0008270">
    <property type="term" value="F:zinc ion binding"/>
    <property type="evidence" value="ECO:0007669"/>
    <property type="project" value="InterPro"/>
</dbReference>
<evidence type="ECO:0000256" key="4">
    <source>
        <dbReference type="ARBA" id="ARBA00010772"/>
    </source>
</evidence>
<evidence type="ECO:0000256" key="11">
    <source>
        <dbReference type="PIRSR" id="PIRSR001480-1"/>
    </source>
</evidence>
<dbReference type="Pfam" id="PF01238">
    <property type="entry name" value="PMI_typeI_C"/>
    <property type="match status" value="1"/>
</dbReference>
<sequence>MELECKVQNYAWGKKGSNSLVAALIGNVDKNFNLSKDVPYAELWMGTHVNAPSMIKNSGESLSSVISNHPEYLGEMVSKMFSNQLPFLFKVLSVDKALSIQAHPSKKHAEDLHAKYPDIYKDPNHKPELAIALTPFEALCGFRPINEIRKFVKEIPELSSIIDGQEVENDDLFLRKAFRSVLTCEKTMMAETIQNITQRYKTFDQSQKDLYLADLVIRLNDEFPNDNGILMVYFLNYLQLQPGEAIFLAANEPHAYLYGDCIENMACSDNVVRAGLTPKFVDVDTLCAMLNYKGENPSDKIFQPIIEDQFTKLYKPPVIDFAVAGIKIPSLTTKSYQLLKRESASILIVISGNAKYNKTEALIPGKTLFIPANDVLEVSDVTEDLLIYQALANICECKK</sequence>
<dbReference type="EC" id="5.3.1.8" evidence="5 13"/>
<keyword evidence="9 12" id="KW-0862">Zinc</keyword>
<dbReference type="InterPro" id="IPR016305">
    <property type="entry name" value="Mannose-6-P_Isomerase"/>
</dbReference>
<dbReference type="PIRSF" id="PIRSF001480">
    <property type="entry name" value="Mannose-6-phosphate_isomerase"/>
    <property type="match status" value="1"/>
</dbReference>
<dbReference type="NCBIfam" id="TIGR00218">
    <property type="entry name" value="manA"/>
    <property type="match status" value="1"/>
</dbReference>
<dbReference type="GO" id="GO:0009298">
    <property type="term" value="P:GDP-mannose biosynthetic process"/>
    <property type="evidence" value="ECO:0007669"/>
    <property type="project" value="InterPro"/>
</dbReference>
<evidence type="ECO:0000256" key="2">
    <source>
        <dbReference type="ARBA" id="ARBA00004496"/>
    </source>
</evidence>
<dbReference type="Gene3D" id="2.60.120.10">
    <property type="entry name" value="Jelly Rolls"/>
    <property type="match status" value="2"/>
</dbReference>
<feature type="binding site" evidence="12">
    <location>
        <position position="128"/>
    </location>
    <ligand>
        <name>Zn(2+)</name>
        <dbReference type="ChEBI" id="CHEBI:29105"/>
    </ligand>
</feature>
<feature type="domain" description="Phosphomannose isomerase type I helical insertion" evidence="18">
    <location>
        <begin position="159"/>
        <end position="235"/>
    </location>
</feature>
<name>A0AAV8VH39_9CUCU</name>
<keyword evidence="7" id="KW-0963">Cytoplasm</keyword>
<evidence type="ECO:0000313" key="19">
    <source>
        <dbReference type="EMBL" id="KAJ8913455.1"/>
    </source>
</evidence>
<comment type="caution">
    <text evidence="19">The sequence shown here is derived from an EMBL/GenBank/DDBJ whole genome shotgun (WGS) entry which is preliminary data.</text>
</comment>
<keyword evidence="8 12" id="KW-0479">Metal-binding</keyword>
<dbReference type="GO" id="GO:0005829">
    <property type="term" value="C:cytosol"/>
    <property type="evidence" value="ECO:0007669"/>
    <property type="project" value="TreeGrafter"/>
</dbReference>
<proteinExistence type="inferred from homology"/>
<dbReference type="PROSITE" id="PS00965">
    <property type="entry name" value="PMI_I_1"/>
    <property type="match status" value="1"/>
</dbReference>
<keyword evidence="10 13" id="KW-0413">Isomerase</keyword>
<comment type="similarity">
    <text evidence="4 14">Belongs to the mannose-6-phosphate isomerase type 1 family.</text>
</comment>
<dbReference type="FunFam" id="2.60.120.10:FF:000030">
    <property type="entry name" value="Mannose-6-phosphate isomerase ManA"/>
    <property type="match status" value="1"/>
</dbReference>
<dbReference type="PANTHER" id="PTHR10309:SF0">
    <property type="entry name" value="MANNOSE-6-PHOSPHATE ISOMERASE"/>
    <property type="match status" value="1"/>
</dbReference>
<evidence type="ECO:0000313" key="20">
    <source>
        <dbReference type="Proteomes" id="UP001159042"/>
    </source>
</evidence>
<feature type="binding site" evidence="12">
    <location>
        <position position="103"/>
    </location>
    <ligand>
        <name>Zn(2+)</name>
        <dbReference type="ChEBI" id="CHEBI:29105"/>
    </ligand>
</feature>
<dbReference type="InterPro" id="IPR011051">
    <property type="entry name" value="RmlC_Cupin_sf"/>
</dbReference>
<feature type="binding site" evidence="12">
    <location>
        <position position="254"/>
    </location>
    <ligand>
        <name>Zn(2+)</name>
        <dbReference type="ChEBI" id="CHEBI:29105"/>
    </ligand>
</feature>
<gene>
    <name evidence="19" type="ORF">NQ315_013834</name>
</gene>
<keyword evidence="20" id="KW-1185">Reference proteome</keyword>
<evidence type="ECO:0000256" key="10">
    <source>
        <dbReference type="ARBA" id="ARBA00023235"/>
    </source>
</evidence>
<feature type="domain" description="Phosphomannose isomerase type I catalytic" evidence="17">
    <location>
        <begin position="2"/>
        <end position="144"/>
    </location>
</feature>
<accession>A0AAV8VH39</accession>
<dbReference type="PROSITE" id="PS00966">
    <property type="entry name" value="PMI_I_2"/>
    <property type="match status" value="1"/>
</dbReference>
<comment type="catalytic activity">
    <reaction evidence="1 13">
        <text>D-mannose 6-phosphate = D-fructose 6-phosphate</text>
        <dbReference type="Rhea" id="RHEA:12356"/>
        <dbReference type="ChEBI" id="CHEBI:58735"/>
        <dbReference type="ChEBI" id="CHEBI:61527"/>
        <dbReference type="EC" id="5.3.1.8"/>
    </reaction>
</comment>
<evidence type="ECO:0000259" key="17">
    <source>
        <dbReference type="Pfam" id="PF20511"/>
    </source>
</evidence>
<organism evidence="19 20">
    <name type="scientific">Exocentrus adspersus</name>
    <dbReference type="NCBI Taxonomy" id="1586481"/>
    <lineage>
        <taxon>Eukaryota</taxon>
        <taxon>Metazoa</taxon>
        <taxon>Ecdysozoa</taxon>
        <taxon>Arthropoda</taxon>
        <taxon>Hexapoda</taxon>
        <taxon>Insecta</taxon>
        <taxon>Pterygota</taxon>
        <taxon>Neoptera</taxon>
        <taxon>Endopterygota</taxon>
        <taxon>Coleoptera</taxon>
        <taxon>Polyphaga</taxon>
        <taxon>Cucujiformia</taxon>
        <taxon>Chrysomeloidea</taxon>
        <taxon>Cerambycidae</taxon>
        <taxon>Lamiinae</taxon>
        <taxon>Acanthocinini</taxon>
        <taxon>Exocentrus</taxon>
    </lineage>
</organism>
<dbReference type="PRINTS" id="PR00714">
    <property type="entry name" value="MAN6PISMRASE"/>
</dbReference>
<evidence type="ECO:0000256" key="13">
    <source>
        <dbReference type="RuleBase" id="RU000611"/>
    </source>
</evidence>
<dbReference type="Pfam" id="PF20512">
    <property type="entry name" value="PMI_typeI_hel"/>
    <property type="match status" value="1"/>
</dbReference>